<evidence type="ECO:0000256" key="2">
    <source>
        <dbReference type="ARBA" id="ARBA00022692"/>
    </source>
</evidence>
<dbReference type="PRINTS" id="PR00164">
    <property type="entry name" value="ABC2TRNSPORT"/>
</dbReference>
<evidence type="ECO:0000313" key="10">
    <source>
        <dbReference type="Proteomes" id="UP000266489"/>
    </source>
</evidence>
<dbReference type="InterPro" id="IPR051784">
    <property type="entry name" value="Nod_factor_ABC_transporter"/>
</dbReference>
<sequence length="270" mass="29983">MKGFLASMYIGLQIESNWTKKWVWLLYLAAYPIGSFLAVIILYGIFGQKTGLLPYALYGTIFYYSLSMVFFDMAFSVHDDREHYQTLKYIFLSSTSYRTYLCGRAATRYLIALAGIIINLCWLIPVLRLPFHPDWGYLIAGAILGYLVAAGLGLAVASVFLLTIKLDVDVVDALFGGIFVLSGALFPPTAFPAVFAKIAEFVPLSPFIELMRRAISGKILTSFLSDMSTFQLLGRVALSAAVLFALGWVLVFFGSRQAQRKGYIDVTTAF</sequence>
<dbReference type="Proteomes" id="UP000266489">
    <property type="component" value="Unassembled WGS sequence"/>
</dbReference>
<evidence type="ECO:0000313" key="8">
    <source>
        <dbReference type="EMBL" id="RIE13854.1"/>
    </source>
</evidence>
<dbReference type="PANTHER" id="PTHR43229:SF3">
    <property type="entry name" value="ABC-TYPE MULTIDRUG TRANSPORT SYSTEM, PERMEASE COMPONENT"/>
    <property type="match status" value="1"/>
</dbReference>
<dbReference type="EMBL" id="QXIT01000043">
    <property type="protein sequence ID" value="RIE09707.1"/>
    <property type="molecule type" value="Genomic_DNA"/>
</dbReference>
<keyword evidence="3 5" id="KW-1133">Transmembrane helix</keyword>
<dbReference type="PANTHER" id="PTHR43229">
    <property type="entry name" value="NODULATION PROTEIN J"/>
    <property type="match status" value="1"/>
</dbReference>
<dbReference type="RefSeq" id="WP_119119436.1">
    <property type="nucleotide sequence ID" value="NZ_QXIT01000043.1"/>
</dbReference>
<reference evidence="9 10" key="1">
    <citation type="submission" date="2018-09" db="EMBL/GenBank/DDBJ databases">
        <title>Discovery and Ecogenomic Context for Candidatus Cryosericales, a Global Caldiserica Order Active in Thawing Permafrost.</title>
        <authorList>
            <person name="Martinez M.A."/>
            <person name="Woodcroft B.J."/>
            <person name="Ignacio Espinoza J.C."/>
            <person name="Zayed A."/>
            <person name="Singleton C.M."/>
            <person name="Boyd J."/>
            <person name="Li Y.-F."/>
            <person name="Purvine S."/>
            <person name="Maughan H."/>
            <person name="Hodgkins S.B."/>
            <person name="Anderson D."/>
            <person name="Sederholm M."/>
            <person name="Temperton B."/>
            <person name="Saleska S.R."/>
            <person name="Tyson G.W."/>
            <person name="Rich V.I."/>
        </authorList>
    </citation>
    <scope>NUCLEOTIDE SEQUENCE [LARGE SCALE GENOMIC DNA]</scope>
    <source>
        <strain evidence="8 10">SMC5</strain>
        <strain evidence="7 9">SMC6</strain>
    </source>
</reference>
<comment type="subcellular location">
    <subcellularLocation>
        <location evidence="1">Membrane</location>
        <topology evidence="1">Multi-pass membrane protein</topology>
    </subcellularLocation>
</comment>
<keyword evidence="4 5" id="KW-0472">Membrane</keyword>
<dbReference type="OrthoDB" id="9774717at2"/>
<keyword evidence="2 5" id="KW-0812">Transmembrane</keyword>
<dbReference type="GO" id="GO:0140359">
    <property type="term" value="F:ABC-type transporter activity"/>
    <property type="evidence" value="ECO:0007669"/>
    <property type="project" value="InterPro"/>
</dbReference>
<feature type="transmembrane region" description="Helical" evidence="5">
    <location>
        <begin position="109"/>
        <end position="129"/>
    </location>
</feature>
<feature type="transmembrane region" description="Helical" evidence="5">
    <location>
        <begin position="232"/>
        <end position="253"/>
    </location>
</feature>
<dbReference type="EMBL" id="QXIU01000064">
    <property type="protein sequence ID" value="RIE13854.1"/>
    <property type="molecule type" value="Genomic_DNA"/>
</dbReference>
<organism evidence="7 9">
    <name type="scientific">Candidatus Cryosericum odellii</name>
    <dbReference type="NCBI Taxonomy" id="2290917"/>
    <lineage>
        <taxon>Bacteria</taxon>
        <taxon>Pseudomonadati</taxon>
        <taxon>Caldisericota/Cryosericota group</taxon>
        <taxon>Candidatus Cryosericota</taxon>
        <taxon>Candidatus Cryosericia</taxon>
        <taxon>Candidatus Cryosericales</taxon>
        <taxon>Candidatus Cryosericaceae</taxon>
        <taxon>Candidatus Cryosericum</taxon>
    </lineage>
</organism>
<evidence type="ECO:0000259" key="6">
    <source>
        <dbReference type="Pfam" id="PF12698"/>
    </source>
</evidence>
<proteinExistence type="predicted"/>
<protein>
    <submittedName>
        <fullName evidence="7">ABC transporter permease</fullName>
    </submittedName>
</protein>
<evidence type="ECO:0000313" key="9">
    <source>
        <dbReference type="Proteomes" id="UP000266260"/>
    </source>
</evidence>
<dbReference type="Pfam" id="PF12698">
    <property type="entry name" value="ABC2_membrane_3"/>
    <property type="match status" value="1"/>
</dbReference>
<name>A0A398DBF3_9BACT</name>
<dbReference type="AlphaFoldDB" id="A0A398DBF3"/>
<evidence type="ECO:0000256" key="3">
    <source>
        <dbReference type="ARBA" id="ARBA00022989"/>
    </source>
</evidence>
<feature type="transmembrane region" description="Helical" evidence="5">
    <location>
        <begin position="174"/>
        <end position="195"/>
    </location>
</feature>
<gene>
    <name evidence="8" type="ORF">SMC5_02385</name>
    <name evidence="7" type="ORF">SMC6_02330</name>
</gene>
<accession>A0A398DRF6</accession>
<feature type="transmembrane region" description="Helical" evidence="5">
    <location>
        <begin position="22"/>
        <end position="46"/>
    </location>
</feature>
<evidence type="ECO:0000256" key="1">
    <source>
        <dbReference type="ARBA" id="ARBA00004141"/>
    </source>
</evidence>
<comment type="caution">
    <text evidence="7">The sequence shown here is derived from an EMBL/GenBank/DDBJ whole genome shotgun (WGS) entry which is preliminary data.</text>
</comment>
<accession>A0A398DBF3</accession>
<feature type="transmembrane region" description="Helical" evidence="5">
    <location>
        <begin position="52"/>
        <end position="71"/>
    </location>
</feature>
<feature type="domain" description="ABC-2 type transporter transmembrane" evidence="6">
    <location>
        <begin position="54"/>
        <end position="248"/>
    </location>
</feature>
<evidence type="ECO:0000256" key="5">
    <source>
        <dbReference type="SAM" id="Phobius"/>
    </source>
</evidence>
<evidence type="ECO:0000313" key="7">
    <source>
        <dbReference type="EMBL" id="RIE09707.1"/>
    </source>
</evidence>
<dbReference type="Proteomes" id="UP000266260">
    <property type="component" value="Unassembled WGS sequence"/>
</dbReference>
<dbReference type="InterPro" id="IPR013525">
    <property type="entry name" value="ABC2_TM"/>
</dbReference>
<feature type="transmembrane region" description="Helical" evidence="5">
    <location>
        <begin position="135"/>
        <end position="162"/>
    </location>
</feature>
<keyword evidence="9" id="KW-1185">Reference proteome</keyword>
<dbReference type="InterPro" id="IPR000412">
    <property type="entry name" value="ABC_2_transport"/>
</dbReference>
<dbReference type="GO" id="GO:0043190">
    <property type="term" value="C:ATP-binding cassette (ABC) transporter complex"/>
    <property type="evidence" value="ECO:0007669"/>
    <property type="project" value="InterPro"/>
</dbReference>
<evidence type="ECO:0000256" key="4">
    <source>
        <dbReference type="ARBA" id="ARBA00023136"/>
    </source>
</evidence>